<evidence type="ECO:0000313" key="2">
    <source>
        <dbReference type="Proteomes" id="UP001596422"/>
    </source>
</evidence>
<protein>
    <recommendedName>
        <fullName evidence="3">Peptidase M16 C-terminal domain-containing protein</fullName>
    </recommendedName>
</protein>
<dbReference type="Gene3D" id="3.30.830.10">
    <property type="entry name" value="Metalloenzyme, LuxS/M16 peptidase-like"/>
    <property type="match status" value="1"/>
</dbReference>
<comment type="caution">
    <text evidence="1">The sequence shown here is derived from an EMBL/GenBank/DDBJ whole genome shotgun (WGS) entry which is preliminary data.</text>
</comment>
<dbReference type="InterPro" id="IPR011249">
    <property type="entry name" value="Metalloenz_LuxS/M16"/>
</dbReference>
<evidence type="ECO:0008006" key="3">
    <source>
        <dbReference type="Google" id="ProtNLM"/>
    </source>
</evidence>
<reference evidence="2" key="1">
    <citation type="journal article" date="2019" name="Int. J. Syst. Evol. Microbiol.">
        <title>The Global Catalogue of Microorganisms (GCM) 10K type strain sequencing project: providing services to taxonomists for standard genome sequencing and annotation.</title>
        <authorList>
            <consortium name="The Broad Institute Genomics Platform"/>
            <consortium name="The Broad Institute Genome Sequencing Center for Infectious Disease"/>
            <person name="Wu L."/>
            <person name="Ma J."/>
        </authorList>
    </citation>
    <scope>NUCLEOTIDE SEQUENCE [LARGE SCALE GENOMIC DNA]</scope>
    <source>
        <strain evidence="2">NBRC 111756</strain>
    </source>
</reference>
<sequence>MPETRKPLFSRRYLKALIWLLPGLILLLASAGPDKLPAIQQSPELKLYWLEQPERAEHEMRLLFDSGAILTPSQRILQQVLAEHLQARLQQPEIQSLLPAQHNSEVAALTDRLQLKLQWPAAQPAPRLGPLLAALAQPGDPAWQQRRFEQQRAQAYLDSQTPDQRLLNLMQEALRETPSEPVSPGHLHAFEQRLFSQPPLVLLGGPAAAEMAAAIGLESISEGTAKASRLHLHDGIIRLRIEDPRLPHALLLGTVTDGQASKEQARERLALAALQHLLEQQPALEFRLVWRSWRRQGYQALILLGEAPPLQPLADQADGALIGLAREQLLQDYRDRLRSPDGQLDRLETIAFYGLPDRQLDTQLRTLEQVPVGDIAARITQYLDPETQIRIELN</sequence>
<keyword evidence="2" id="KW-1185">Reference proteome</keyword>
<evidence type="ECO:0000313" key="1">
    <source>
        <dbReference type="EMBL" id="MFC6670431.1"/>
    </source>
</evidence>
<dbReference type="RefSeq" id="WP_379908933.1">
    <property type="nucleotide sequence ID" value="NZ_JBHSWE010000001.1"/>
</dbReference>
<dbReference type="Proteomes" id="UP001596422">
    <property type="component" value="Unassembled WGS sequence"/>
</dbReference>
<organism evidence="1 2">
    <name type="scientific">Marinobacterium aestuariivivens</name>
    <dbReference type="NCBI Taxonomy" id="1698799"/>
    <lineage>
        <taxon>Bacteria</taxon>
        <taxon>Pseudomonadati</taxon>
        <taxon>Pseudomonadota</taxon>
        <taxon>Gammaproteobacteria</taxon>
        <taxon>Oceanospirillales</taxon>
        <taxon>Oceanospirillaceae</taxon>
        <taxon>Marinobacterium</taxon>
    </lineage>
</organism>
<dbReference type="EMBL" id="JBHSWE010000001">
    <property type="protein sequence ID" value="MFC6670431.1"/>
    <property type="molecule type" value="Genomic_DNA"/>
</dbReference>
<proteinExistence type="predicted"/>
<gene>
    <name evidence="1" type="ORF">ACFQDL_10280</name>
</gene>
<dbReference type="SUPFAM" id="SSF63411">
    <property type="entry name" value="LuxS/MPP-like metallohydrolase"/>
    <property type="match status" value="1"/>
</dbReference>
<name>A0ABW1ZZ62_9GAMM</name>
<accession>A0ABW1ZZ62</accession>